<feature type="coiled-coil region" evidence="2">
    <location>
        <begin position="26"/>
        <end position="53"/>
    </location>
</feature>
<keyword evidence="5" id="KW-1185">Reference proteome</keyword>
<reference evidence="4 5" key="1">
    <citation type="submission" date="2015-04" db="EMBL/GenBank/DDBJ databases">
        <authorList>
            <person name="Heijne W.H."/>
            <person name="Fedorova N.D."/>
            <person name="Nierman W.C."/>
            <person name="Vollebregt A.W."/>
            <person name="Zhao Z."/>
            <person name="Wu L."/>
            <person name="Kumar M."/>
            <person name="Stam H."/>
            <person name="van den Berg M.A."/>
            <person name="Pel H.J."/>
        </authorList>
    </citation>
    <scope>NUCLEOTIDE SEQUENCE [LARGE SCALE GENOMIC DNA]</scope>
    <source>
        <strain evidence="4 5">CBS 393.64</strain>
    </source>
</reference>
<evidence type="ECO:0000313" key="5">
    <source>
        <dbReference type="Proteomes" id="UP000053958"/>
    </source>
</evidence>
<dbReference type="RefSeq" id="XP_013329748.1">
    <property type="nucleotide sequence ID" value="XM_013474294.1"/>
</dbReference>
<dbReference type="Proteomes" id="UP000053958">
    <property type="component" value="Unassembled WGS sequence"/>
</dbReference>
<dbReference type="PANTHER" id="PTHR40619:SF3">
    <property type="entry name" value="FUNGAL STAND N-TERMINAL GOODBYE DOMAIN-CONTAINING PROTEIN"/>
    <property type="match status" value="1"/>
</dbReference>
<dbReference type="Pfam" id="PF24883">
    <property type="entry name" value="NPHP3_N"/>
    <property type="match status" value="1"/>
</dbReference>
<gene>
    <name evidence="4" type="ORF">T310_2862</name>
</gene>
<name>A0A0F4YZ97_RASE3</name>
<evidence type="ECO:0000259" key="3">
    <source>
        <dbReference type="Pfam" id="PF24883"/>
    </source>
</evidence>
<dbReference type="InterPro" id="IPR056884">
    <property type="entry name" value="NPHP3-like_N"/>
</dbReference>
<proteinExistence type="predicted"/>
<dbReference type="PANTHER" id="PTHR40619">
    <property type="entry name" value="FUNGAL STAND N-TERMINAL GOODBYE DOMAIN-CONTAINING PROTEIN"/>
    <property type="match status" value="1"/>
</dbReference>
<evidence type="ECO:0000256" key="2">
    <source>
        <dbReference type="SAM" id="Coils"/>
    </source>
</evidence>
<dbReference type="AlphaFoldDB" id="A0A0F4YZ97"/>
<accession>A0A0F4YZ97</accession>
<organism evidence="4 5">
    <name type="scientific">Rasamsonia emersonii (strain ATCC 16479 / CBS 393.64 / IMI 116815)</name>
    <dbReference type="NCBI Taxonomy" id="1408163"/>
    <lineage>
        <taxon>Eukaryota</taxon>
        <taxon>Fungi</taxon>
        <taxon>Dikarya</taxon>
        <taxon>Ascomycota</taxon>
        <taxon>Pezizomycotina</taxon>
        <taxon>Eurotiomycetes</taxon>
        <taxon>Eurotiomycetidae</taxon>
        <taxon>Eurotiales</taxon>
        <taxon>Trichocomaceae</taxon>
        <taxon>Rasamsonia</taxon>
    </lineage>
</organism>
<sequence length="248" mass="28942">MPSRSDSTELDKRDLLMKALNIPDYSSQLNQDLASAEREGNRLDEKYKDKLDRLRDAIKTRCKEKEAASDLLFIDCDAADHRIPGLACWKMISTCPWSEEDCIIYHFCSRHTLSNDPMRGLQDLVKSLIWQLLKKTDIKIKSSIFRELQKDAGVSNLRILRRLLKEYFKQKGDWILACVIDGAECFDTREWRGEMEAVFKLLCEICPEEIFKVFVTCPRENVVIHGDKSLTSFMFWDENLKRYVVEST</sequence>
<dbReference type="STRING" id="1408163.A0A0F4YZ97"/>
<comment type="caution">
    <text evidence="4">The sequence shown here is derived from an EMBL/GenBank/DDBJ whole genome shotgun (WGS) entry which is preliminary data.</text>
</comment>
<keyword evidence="2" id="KW-0175">Coiled coil</keyword>
<dbReference type="GeneID" id="25315213"/>
<keyword evidence="1" id="KW-0677">Repeat</keyword>
<protein>
    <recommendedName>
        <fullName evidence="3">Nephrocystin 3-like N-terminal domain-containing protein</fullName>
    </recommendedName>
</protein>
<feature type="domain" description="Nephrocystin 3-like N-terminal" evidence="3">
    <location>
        <begin position="98"/>
        <end position="216"/>
    </location>
</feature>
<evidence type="ECO:0000256" key="1">
    <source>
        <dbReference type="ARBA" id="ARBA00022737"/>
    </source>
</evidence>
<dbReference type="EMBL" id="LASV01000111">
    <property type="protein sequence ID" value="KKA23136.1"/>
    <property type="molecule type" value="Genomic_DNA"/>
</dbReference>
<evidence type="ECO:0000313" key="4">
    <source>
        <dbReference type="EMBL" id="KKA23136.1"/>
    </source>
</evidence>